<dbReference type="InterPro" id="IPR000719">
    <property type="entry name" value="Prot_kinase_dom"/>
</dbReference>
<sequence length="776" mass="88260">MAVYDVESDSSDCSNKFWTRPDANDESSEDMEKLVNRTTTTATTTTSGETSSGSGGAGSGSSSSRGNISKRRQTKMLLVSLIESFCRIHGDSPEANRRVFFLICQTLSSLGFIDAEFVDEMASVRSTFQGAFQKLFYTAVQTVRTQAFRSLEDGSTTMMRTGSSTPRMIDYYHDQEDVFGYQTTHSIAESSTSSTTTHTGFSLMNVQNSRYRNDFVQVALLGRGGFASVWRARNKLDGIDYAIKRIRLGDDLVDDGYGMPYDKIFREIKHLARLEHHNVVRYYGSWLEYNEDASFDTSSSPPYHHNHVSDDDEDSIFNGCDPTFEDDADDMKDDNIPQDMSHIHFGNEDDDDDEDEDESTIHYHQQQQALCIPHTKAKRRMSRRSSTKSNGSTSRHQRQRQRRRRRRSSSSTSGWMLYIQMYLCPATLHDYIKYRNRKKQPIDSARNIEIFKGLLEGAAYIHEQGLVHRDLKPSNIFLGMPEFTCHRQRHHWRSSSSSSSSDDHYHGFSFDSVRTKEGKLRDCMWDEKWVPKIGDFGLAAAVMQQQQQQKKPLMHHHPFSPDSNGSPDVMIGSHNSFLSISSSYCQRNSNNDDDSSSSSNGSGSEYSAAAAGGYKRSFGVGTRTYAAPEQLAHPSYMYDDKVDIYSLGIILFELYQSFSTGMERACAIQQLRKGVFPDGFVEKYPKESALILWMMDDNPAHRPSAVQLLEFELFSSPEQDMYSQLQAQLEAQSAAMHNKDREMAALRDKMKLMEQENDAMHRRVDELQRKLNETSV</sequence>
<evidence type="ECO:0000256" key="5">
    <source>
        <dbReference type="ARBA" id="ARBA00022737"/>
    </source>
</evidence>
<evidence type="ECO:0000256" key="13">
    <source>
        <dbReference type="ARBA" id="ARBA00040433"/>
    </source>
</evidence>
<evidence type="ECO:0000256" key="17">
    <source>
        <dbReference type="ARBA" id="ARBA00048659"/>
    </source>
</evidence>
<dbReference type="PROSITE" id="PS00107">
    <property type="entry name" value="PROTEIN_KINASE_ATP"/>
    <property type="match status" value="1"/>
</dbReference>
<dbReference type="PANTHER" id="PTHR11042:SF160">
    <property type="entry name" value="EUKARYOTIC TRANSLATION INITIATION FACTOR 2-ALPHA KINASE 1"/>
    <property type="match status" value="1"/>
</dbReference>
<evidence type="ECO:0000256" key="11">
    <source>
        <dbReference type="ARBA" id="ARBA00023193"/>
    </source>
</evidence>
<feature type="compositionally biased region" description="Low complexity" evidence="21">
    <location>
        <begin position="596"/>
        <end position="606"/>
    </location>
</feature>
<feature type="region of interest" description="Disordered" evidence="21">
    <location>
        <begin position="1"/>
        <end position="69"/>
    </location>
</feature>
<comment type="catalytic activity">
    <reaction evidence="17">
        <text>L-threonyl-[protein] + ATP = O-phospho-L-threonyl-[protein] + ADP + H(+)</text>
        <dbReference type="Rhea" id="RHEA:46608"/>
        <dbReference type="Rhea" id="RHEA-COMP:11060"/>
        <dbReference type="Rhea" id="RHEA-COMP:11605"/>
        <dbReference type="ChEBI" id="CHEBI:15378"/>
        <dbReference type="ChEBI" id="CHEBI:30013"/>
        <dbReference type="ChEBI" id="CHEBI:30616"/>
        <dbReference type="ChEBI" id="CHEBI:61977"/>
        <dbReference type="ChEBI" id="CHEBI:456216"/>
        <dbReference type="EC" id="2.7.11.1"/>
    </reaction>
    <physiologicalReaction direction="left-to-right" evidence="17">
        <dbReference type="Rhea" id="RHEA:46609"/>
    </physiologicalReaction>
</comment>
<dbReference type="GO" id="GO:0005737">
    <property type="term" value="C:cytoplasm"/>
    <property type="evidence" value="ECO:0007669"/>
    <property type="project" value="TreeGrafter"/>
</dbReference>
<evidence type="ECO:0000259" key="22">
    <source>
        <dbReference type="PROSITE" id="PS50011"/>
    </source>
</evidence>
<evidence type="ECO:0000256" key="12">
    <source>
        <dbReference type="ARBA" id="ARBA00037982"/>
    </source>
</evidence>
<dbReference type="OrthoDB" id="1405469at2759"/>
<dbReference type="InterPro" id="IPR054521">
    <property type="entry name" value="HRI2_3H"/>
</dbReference>
<keyword evidence="24" id="KW-1185">Reference proteome</keyword>
<keyword evidence="5" id="KW-0677">Repeat</keyword>
<dbReference type="GO" id="GO:0005524">
    <property type="term" value="F:ATP binding"/>
    <property type="evidence" value="ECO:0007669"/>
    <property type="project" value="UniProtKB-UniRule"/>
</dbReference>
<dbReference type="Proteomes" id="UP000027586">
    <property type="component" value="Unassembled WGS sequence"/>
</dbReference>
<evidence type="ECO:0000256" key="19">
    <source>
        <dbReference type="PROSITE-ProRule" id="PRU10141"/>
    </source>
</evidence>
<feature type="compositionally biased region" description="Basic residues" evidence="21">
    <location>
        <begin position="375"/>
        <end position="386"/>
    </location>
</feature>
<keyword evidence="6 19" id="KW-0547">Nucleotide-binding</keyword>
<comment type="similarity">
    <text evidence="12">Belongs to the protein kinase superfamily. Ser/Thr protein kinase family. GCN2 subfamily.</text>
</comment>
<evidence type="ECO:0000256" key="4">
    <source>
        <dbReference type="ARBA" id="ARBA00022679"/>
    </source>
</evidence>
<keyword evidence="2" id="KW-0723">Serine/threonine-protein kinase</keyword>
<evidence type="ECO:0000256" key="20">
    <source>
        <dbReference type="SAM" id="Coils"/>
    </source>
</evidence>
<dbReference type="InterPro" id="IPR008271">
    <property type="entry name" value="Ser/Thr_kinase_AS"/>
</dbReference>
<dbReference type="Pfam" id="PF22949">
    <property type="entry name" value="HRI2_3H"/>
    <property type="match status" value="1"/>
</dbReference>
<feature type="region of interest" description="Disordered" evidence="21">
    <location>
        <begin position="295"/>
        <end position="411"/>
    </location>
</feature>
<evidence type="ECO:0000256" key="7">
    <source>
        <dbReference type="ARBA" id="ARBA00022777"/>
    </source>
</evidence>
<evidence type="ECO:0000256" key="18">
    <source>
        <dbReference type="ARBA" id="ARBA00048977"/>
    </source>
</evidence>
<evidence type="ECO:0000256" key="6">
    <source>
        <dbReference type="ARBA" id="ARBA00022741"/>
    </source>
</evidence>
<comment type="caution">
    <text evidence="23">The sequence shown here is derived from an EMBL/GenBank/DDBJ whole genome shotgun (WGS) entry which is preliminary data.</text>
</comment>
<feature type="region of interest" description="Disordered" evidence="21">
    <location>
        <begin position="586"/>
        <end position="606"/>
    </location>
</feature>
<keyword evidence="7" id="KW-0418">Kinase</keyword>
<name>A0A068S6S8_9FUNG</name>
<comment type="subunit">
    <text evidence="16">Synthesized in an inactive form that binds to the N-terminal domain of CDC37. Has to be associated with a multiprotein complex containing Hsp90, CDC37 and PPP5C for maturation and activation by autophosphorylation. The phosphatase PPP5C modulates this activation. Homodimer; homodimerizes in presence of heme, forming a disulfide-linked inactive homodimer. Interacts with DELE1; binds both to full-length DELE1 and processed form of DELE1 (S-DELE1) in response to stress, leading to activate its protein kinase activity and trigger the integrated stress response (ISR).</text>
</comment>
<feature type="compositionally biased region" description="Acidic residues" evidence="21">
    <location>
        <begin position="323"/>
        <end position="332"/>
    </location>
</feature>
<evidence type="ECO:0000313" key="24">
    <source>
        <dbReference type="Proteomes" id="UP000027586"/>
    </source>
</evidence>
<feature type="coiled-coil region" evidence="20">
    <location>
        <begin position="722"/>
        <end position="770"/>
    </location>
</feature>
<feature type="region of interest" description="Disordered" evidence="21">
    <location>
        <begin position="544"/>
        <end position="566"/>
    </location>
</feature>
<dbReference type="VEuPathDB" id="FungiDB:LCOR_08948.1"/>
<dbReference type="Gene3D" id="1.10.510.10">
    <property type="entry name" value="Transferase(Phosphotransferase) domain 1"/>
    <property type="match status" value="1"/>
</dbReference>
<dbReference type="EMBL" id="CBTN010000052">
    <property type="protein sequence ID" value="CDH58068.1"/>
    <property type="molecule type" value="Genomic_DNA"/>
</dbReference>
<dbReference type="PANTHER" id="PTHR11042">
    <property type="entry name" value="EUKARYOTIC TRANSLATION INITIATION FACTOR 2-ALPHA KINASE EIF2-ALPHA KINASE -RELATED"/>
    <property type="match status" value="1"/>
</dbReference>
<keyword evidence="20" id="KW-0175">Coiled coil</keyword>
<dbReference type="PROSITE" id="PS50011">
    <property type="entry name" value="PROTEIN_KINASE_DOM"/>
    <property type="match status" value="1"/>
</dbReference>
<evidence type="ECO:0000256" key="16">
    <source>
        <dbReference type="ARBA" id="ARBA00046654"/>
    </source>
</evidence>
<dbReference type="GO" id="GO:0017148">
    <property type="term" value="P:negative regulation of translation"/>
    <property type="evidence" value="ECO:0007669"/>
    <property type="project" value="UniProtKB-KW"/>
</dbReference>
<reference evidence="23" key="1">
    <citation type="submission" date="2013-08" db="EMBL/GenBank/DDBJ databases">
        <title>Gene expansion shapes genome architecture in the human pathogen Lichtheimia corymbifera: an evolutionary genomics analysis in the ancient terrestrial Mucorales (Mucoromycotina).</title>
        <authorList>
            <person name="Schwartze V.U."/>
            <person name="Winter S."/>
            <person name="Shelest E."/>
            <person name="Marcet-Houben M."/>
            <person name="Horn F."/>
            <person name="Wehner S."/>
            <person name="Hoffmann K."/>
            <person name="Riege K."/>
            <person name="Sammeth M."/>
            <person name="Nowrousian M."/>
            <person name="Valiante V."/>
            <person name="Linde J."/>
            <person name="Jacobsen I.D."/>
            <person name="Marz M."/>
            <person name="Brakhage A.A."/>
            <person name="Gabaldon T."/>
            <person name="Bocker S."/>
            <person name="Voigt K."/>
        </authorList>
    </citation>
    <scope>NUCLEOTIDE SEQUENCE [LARGE SCALE GENOMIC DNA]</scope>
    <source>
        <strain evidence="23">FSU 9682</strain>
    </source>
</reference>
<keyword evidence="9" id="KW-0832">Ubl conjugation</keyword>
<dbReference type="AlphaFoldDB" id="A0A068S6S8"/>
<dbReference type="InterPro" id="IPR017441">
    <property type="entry name" value="Protein_kinase_ATP_BS"/>
</dbReference>
<evidence type="ECO:0000256" key="10">
    <source>
        <dbReference type="ARBA" id="ARBA00023157"/>
    </source>
</evidence>
<accession>A0A068S6S8</accession>
<evidence type="ECO:0000256" key="2">
    <source>
        <dbReference type="ARBA" id="ARBA00022527"/>
    </source>
</evidence>
<evidence type="ECO:0000256" key="3">
    <source>
        <dbReference type="ARBA" id="ARBA00022553"/>
    </source>
</evidence>
<keyword evidence="4" id="KW-0808">Transferase</keyword>
<dbReference type="InterPro" id="IPR011009">
    <property type="entry name" value="Kinase-like_dom_sf"/>
</dbReference>
<gene>
    <name evidence="23" type="ORF">LCOR_08948.1</name>
</gene>
<evidence type="ECO:0000256" key="9">
    <source>
        <dbReference type="ARBA" id="ARBA00022843"/>
    </source>
</evidence>
<feature type="compositionally biased region" description="Acidic residues" evidence="21">
    <location>
        <begin position="348"/>
        <end position="358"/>
    </location>
</feature>
<organism evidence="23 24">
    <name type="scientific">Lichtheimia corymbifera JMRC:FSU:9682</name>
    <dbReference type="NCBI Taxonomy" id="1263082"/>
    <lineage>
        <taxon>Eukaryota</taxon>
        <taxon>Fungi</taxon>
        <taxon>Fungi incertae sedis</taxon>
        <taxon>Mucoromycota</taxon>
        <taxon>Mucoromycotina</taxon>
        <taxon>Mucoromycetes</taxon>
        <taxon>Mucorales</taxon>
        <taxon>Lichtheimiaceae</taxon>
        <taxon>Lichtheimia</taxon>
    </lineage>
</organism>
<comment type="catalytic activity">
    <reaction evidence="18">
        <text>L-seryl-[protein] + ATP = O-phospho-L-seryl-[protein] + ADP + H(+)</text>
        <dbReference type="Rhea" id="RHEA:17989"/>
        <dbReference type="Rhea" id="RHEA-COMP:9863"/>
        <dbReference type="Rhea" id="RHEA-COMP:11604"/>
        <dbReference type="ChEBI" id="CHEBI:15378"/>
        <dbReference type="ChEBI" id="CHEBI:29999"/>
        <dbReference type="ChEBI" id="CHEBI:30616"/>
        <dbReference type="ChEBI" id="CHEBI:83421"/>
        <dbReference type="ChEBI" id="CHEBI:456216"/>
        <dbReference type="EC" id="2.7.11.1"/>
    </reaction>
    <physiologicalReaction direction="left-to-right" evidence="18">
        <dbReference type="Rhea" id="RHEA:17990"/>
    </physiologicalReaction>
</comment>
<dbReference type="STRING" id="1263082.A0A068S6S8"/>
<evidence type="ECO:0000256" key="21">
    <source>
        <dbReference type="SAM" id="MobiDB-lite"/>
    </source>
</evidence>
<dbReference type="SUPFAM" id="SSF56112">
    <property type="entry name" value="Protein kinase-like (PK-like)"/>
    <property type="match status" value="1"/>
</dbReference>
<keyword evidence="3" id="KW-0597">Phosphoprotein</keyword>
<dbReference type="GO" id="GO:0004694">
    <property type="term" value="F:eukaryotic translation initiation factor 2alpha kinase activity"/>
    <property type="evidence" value="ECO:0007669"/>
    <property type="project" value="TreeGrafter"/>
</dbReference>
<evidence type="ECO:0000313" key="23">
    <source>
        <dbReference type="EMBL" id="CDH58068.1"/>
    </source>
</evidence>
<evidence type="ECO:0000256" key="1">
    <source>
        <dbReference type="ARBA" id="ARBA00012513"/>
    </source>
</evidence>
<dbReference type="Gene3D" id="3.30.200.20">
    <property type="entry name" value="Phosphorylase Kinase, domain 1"/>
    <property type="match status" value="1"/>
</dbReference>
<keyword evidence="11" id="KW-0652">Protein synthesis inhibitor</keyword>
<feature type="domain" description="Protein kinase" evidence="22">
    <location>
        <begin position="215"/>
        <end position="714"/>
    </location>
</feature>
<feature type="binding site" evidence="19">
    <location>
        <position position="244"/>
    </location>
    <ligand>
        <name>ATP</name>
        <dbReference type="ChEBI" id="CHEBI:30616"/>
    </ligand>
</feature>
<protein>
    <recommendedName>
        <fullName evidence="13">Eukaryotic translation initiation factor 2-alpha kinase 1</fullName>
        <ecNumber evidence="1">2.7.11.1</ecNumber>
    </recommendedName>
    <alternativeName>
        <fullName evidence="15">Heme-regulated eukaryotic initiation factor eIF-2-alpha kinase</fullName>
    </alternativeName>
    <alternativeName>
        <fullName evidence="14">Hemin-sensitive initiation factor 2-alpha kinase</fullName>
    </alternativeName>
</protein>
<dbReference type="SMART" id="SM00220">
    <property type="entry name" value="S_TKc"/>
    <property type="match status" value="1"/>
</dbReference>
<keyword evidence="8 19" id="KW-0067">ATP-binding</keyword>
<feature type="compositionally biased region" description="Acidic residues" evidence="21">
    <location>
        <begin position="1"/>
        <end position="10"/>
    </location>
</feature>
<dbReference type="EC" id="2.7.11.1" evidence="1"/>
<feature type="compositionally biased region" description="Basic residues" evidence="21">
    <location>
        <begin position="395"/>
        <end position="408"/>
    </location>
</feature>
<feature type="compositionally biased region" description="Low complexity" evidence="21">
    <location>
        <begin position="38"/>
        <end position="52"/>
    </location>
</feature>
<keyword evidence="10" id="KW-1015">Disulfide bond</keyword>
<evidence type="ECO:0000256" key="8">
    <source>
        <dbReference type="ARBA" id="ARBA00022840"/>
    </source>
</evidence>
<dbReference type="PROSITE" id="PS00108">
    <property type="entry name" value="PROTEIN_KINASE_ST"/>
    <property type="match status" value="1"/>
</dbReference>
<evidence type="ECO:0000256" key="15">
    <source>
        <dbReference type="ARBA" id="ARBA00042914"/>
    </source>
</evidence>
<proteinExistence type="inferred from homology"/>
<evidence type="ECO:0000256" key="14">
    <source>
        <dbReference type="ARBA" id="ARBA00042456"/>
    </source>
</evidence>
<dbReference type="GO" id="GO:0005634">
    <property type="term" value="C:nucleus"/>
    <property type="evidence" value="ECO:0007669"/>
    <property type="project" value="TreeGrafter"/>
</dbReference>
<dbReference type="Pfam" id="PF00069">
    <property type="entry name" value="Pkinase"/>
    <property type="match status" value="3"/>
</dbReference>
<dbReference type="InterPro" id="IPR050339">
    <property type="entry name" value="CC_SR_Kinase"/>
</dbReference>